<dbReference type="PROSITE" id="PS51284">
    <property type="entry name" value="DOC"/>
    <property type="match status" value="1"/>
</dbReference>
<evidence type="ECO:0000256" key="9">
    <source>
        <dbReference type="ARBA" id="ARBA00022771"/>
    </source>
</evidence>
<feature type="region of interest" description="Disordered" evidence="14">
    <location>
        <begin position="317"/>
        <end position="357"/>
    </location>
</feature>
<evidence type="ECO:0000256" key="1">
    <source>
        <dbReference type="ARBA" id="ARBA00000333"/>
    </source>
</evidence>
<dbReference type="GO" id="GO:0005886">
    <property type="term" value="C:plasma membrane"/>
    <property type="evidence" value="ECO:0007669"/>
    <property type="project" value="TreeGrafter"/>
</dbReference>
<feature type="region of interest" description="Disordered" evidence="14">
    <location>
        <begin position="940"/>
        <end position="964"/>
    </location>
</feature>
<comment type="similarity">
    <text evidence="4">Belongs to the RING-Cys relay (RCR) family.</text>
</comment>
<keyword evidence="12" id="KW-0966">Cell projection</keyword>
<gene>
    <name evidence="17" type="ORF">PAPOLLO_LOCUS10835</name>
</gene>
<feature type="compositionally biased region" description="Polar residues" evidence="14">
    <location>
        <begin position="596"/>
        <end position="607"/>
    </location>
</feature>
<feature type="domain" description="RING-type" evidence="15">
    <location>
        <begin position="2002"/>
        <end position="2053"/>
    </location>
</feature>
<evidence type="ECO:0000256" key="11">
    <source>
        <dbReference type="ARBA" id="ARBA00022833"/>
    </source>
</evidence>
<evidence type="ECO:0000256" key="6">
    <source>
        <dbReference type="ARBA" id="ARBA00022679"/>
    </source>
</evidence>
<dbReference type="GO" id="GO:0008270">
    <property type="term" value="F:zinc ion binding"/>
    <property type="evidence" value="ECO:0007669"/>
    <property type="project" value="UniProtKB-KW"/>
</dbReference>
<dbReference type="GO" id="GO:0061630">
    <property type="term" value="F:ubiquitin protein ligase activity"/>
    <property type="evidence" value="ECO:0007669"/>
    <property type="project" value="UniProtKB-EC"/>
</dbReference>
<feature type="region of interest" description="Disordered" evidence="14">
    <location>
        <begin position="504"/>
        <end position="528"/>
    </location>
</feature>
<dbReference type="GO" id="GO:0099174">
    <property type="term" value="P:regulation of presynapse organization"/>
    <property type="evidence" value="ECO:0007669"/>
    <property type="project" value="UniProtKB-ARBA"/>
</dbReference>
<evidence type="ECO:0000256" key="14">
    <source>
        <dbReference type="SAM" id="MobiDB-lite"/>
    </source>
</evidence>
<evidence type="ECO:0000256" key="10">
    <source>
        <dbReference type="ARBA" id="ARBA00022786"/>
    </source>
</evidence>
<keyword evidence="6" id="KW-0808">Transferase</keyword>
<dbReference type="SMART" id="SM01337">
    <property type="entry name" value="APC10"/>
    <property type="match status" value="1"/>
</dbReference>
<comment type="caution">
    <text evidence="17">The sequence shown here is derived from an EMBL/GenBank/DDBJ whole genome shotgun (WGS) entry which is preliminary data.</text>
</comment>
<dbReference type="Pfam" id="PF08239">
    <property type="entry name" value="SH3_3"/>
    <property type="match status" value="1"/>
</dbReference>
<sequence>CESTEYQFLADFVAGKESTAGGRLARWLAPMPRVEPSLCELRVPTLAVRPSTPLTLPIFIRDQYGDAVVSPSLKVEVVVQRLDDNTSRNTTNESRHRVPDVSYQPTVRDAMCFQAITMMKAYQNYSFEELRLYGSSWSEGIAAGESASGGRFPPERLPVHTQIDGSYLATWVPRVPGHYVFKCTLDDQPVAQEVSLEVLKACEDESDDKAVQTVGPDGNVDAEEMESKLRRFAAQCSAGLRVRASPSLQAEEVGRVPPGGIVAFVEEVVNKDGTWVRLSEDSKHAYAYGAVGIAWCLQHHRQLDRVLLVPIEPSETQTEEVAATSSYGNGDAQAEGHSWPKQEETDPTSDGDDTDFEERKFPFSIDICNDSDESSSPFMFGPEPSKRSRIARKASCSMASPRSNGNSNDWWSKLRPSNNVEDANVQETAIVAQSEPRAACRLAQTGTHTGTQTSPDCYAEDALAHMFIRAANVQEESKEENSSPKSVESVARDRIATRARVYTRASPPPLPARGVASTSSATCTAPPRKHALSPAQAECLRAIFAALLWHEGIVHDAIACAAFLKFHPQLPKQGARVLTRDNENLDNADIEPLNSEYPSGKNSALNNEETKYDSDQEPVVSELEPDILTALGQYLSVHPSALETLTRSGTEAWATRDRKSDINEAIKEEDTISADSGSSPSVVSVLPPALRAMVALWDGLCDADQLAVATDKFKKEASEKRDNEDLRSFSGIRKRKDWKQSTLSKTPYSVRCELCGGASVPPPLAAHMRHAHPGCHAPAAAGYDRAGQYRRADASPLPTGSAVHAGLAVPAVPSGSAVPAVPSGSAVPAVPSGSAVPAVPSGSAVPAVPSGSAVPAVPFGSAVPAVPAICGQLAQAYQLWYIYCEKCREKALRNASSLKQTKTKVVAETSSRTEPAADHYVMKENAIFLLDVAPLTNNEGGGGWEAGGSGSRGGRSPPGSAWQPAPPFQCLAALGAEPRPAARTPRYHSLGRPTHAHVTTEQEYKREGREGREVGAGREAVGAQWPRVHRSVSMGQAGGRGLLAADCPPLAYADAPQDADTYSASAGSSLLAQPSAALRRLIGCGDENEGTVSAFEAPKVDLAALFRSPVLNFVLSRRDLNAHRMKMDAAARINTVRQYACEALNWLLRSATQPICVHDVMWWFCESLSQFASSMPPTFVMEDNKEEGQATQREVRWPTAPRTCALCPGGRATRGLRGALHALLGSVSALAPALRPPAAPALQAVRCWALHYAPHDRAFLHRSQVFSVISRILSHGEDGAYEEGVPGALHESFHSYINKDNFVWRCMDVTGWCDITVSSRQGMAGALTDGSTETFWESGDEDRNKAKWIQIACPSSSQEDRPYLVCLHIDNTRDAVSKTLLASFLFSCGSNEMVYMQDSEIDPKSVTWVCYALPRIAGAAIRVRCELRGPEAAVRVRQVRVLSVPTPYSTNSMPTHALQSLVEQDTLRVFRLLTSQVFGKLLEWDHTGTESNDGTVAAEDTIADDSDLREHVVGILFAGHKLTSLQRQVMTHIVCAIRCEAIRVRDDWETALLCADVAEKTERSEQTERTEQPEHAEQVEQIERAEEPPLSPPPQDNYCFEMLSLLLALSGSAVGRAHLAQSIELLTNLLSLLHTGSERVQRQVISLLRRMITEISPQRVSMAINLGVDLEARVSFLDHIVCYLAKAITVQVKVKGSGAPAPGMVTMGTSLIPVTPATWFMRGSTTKKHAHLVSKLLLDMAEDKVSMSWGEETRKALATYASQVAQVSEAERRPDRCIASPTMWLALAALCVCEQSYIDLLQSASASEARIEAESRPLCVNHDDGSTAAVVECHACGALCAECDRFLHLNRAARTHHRQICKEEESAVRIDIHEGCGRAKLFWLLLLVDRRTLKGLAEFRSLDTACDGPSYSGGEGPSTGFAGLAGTCRFCGTRSSSGLLAIGNVCADEQCQEHSRDACTHVLPCGHVCGGVRGESTCLPCLVGCASGEGTIPLRQDADDMCMICFTDPLQAAPAIQLTCGHVFHLNCCKKVLASKWIGPRITFSFSQCPICKEDMNHWTLEELLAPLRLLREEVRRKALMRLQYEGLGDTQGRSVDDPAAYAMERYAYYVCHKCGKAYFGGLARCEAEASGRWDPGELVCGACSDVTGARVCPKHGSDFLEYKCRYCCSVAVFFCFGTSHFCNACHDDFQRVTNIPRHLLPQCPAGPKGEQLPGSSEECPLHVQHPPTGEEFALGCGVCRHAQAF</sequence>
<keyword evidence="7" id="KW-0479">Metal-binding</keyword>
<feature type="compositionally biased region" description="Gly residues" evidence="14">
    <location>
        <begin position="940"/>
        <end position="953"/>
    </location>
</feature>
<keyword evidence="10" id="KW-0833">Ubl conjugation pathway</keyword>
<feature type="compositionally biased region" description="Basic and acidic residues" evidence="14">
    <location>
        <begin position="998"/>
        <end position="1016"/>
    </location>
</feature>
<evidence type="ECO:0000256" key="3">
    <source>
        <dbReference type="ARBA" id="ARBA00004906"/>
    </source>
</evidence>
<dbReference type="GO" id="GO:0008582">
    <property type="term" value="P:regulation of synaptic assembly at neuromuscular junction"/>
    <property type="evidence" value="ECO:0007669"/>
    <property type="project" value="TreeGrafter"/>
</dbReference>
<dbReference type="Proteomes" id="UP000691718">
    <property type="component" value="Unassembled WGS sequence"/>
</dbReference>
<keyword evidence="18" id="KW-1185">Reference proteome</keyword>
<dbReference type="InterPro" id="IPR004939">
    <property type="entry name" value="APC_su10/DOC_dom"/>
</dbReference>
<dbReference type="PANTHER" id="PTHR45943">
    <property type="entry name" value="E3 UBIQUITIN-PROTEIN LIGASE MYCBP2"/>
    <property type="match status" value="1"/>
</dbReference>
<name>A0A8S3WY72_PARAO</name>
<feature type="non-terminal residue" evidence="17">
    <location>
        <position position="2246"/>
    </location>
</feature>
<comment type="pathway">
    <text evidence="3">Protein modification; protein ubiquitination.</text>
</comment>
<evidence type="ECO:0000313" key="18">
    <source>
        <dbReference type="Proteomes" id="UP000691718"/>
    </source>
</evidence>
<dbReference type="PANTHER" id="PTHR45943:SF1">
    <property type="entry name" value="E3 UBIQUITIN-PROTEIN LIGASE MYCBP2"/>
    <property type="match status" value="1"/>
</dbReference>
<keyword evidence="11" id="KW-0862">Zinc</keyword>
<dbReference type="CDD" id="cd16463">
    <property type="entry name" value="RING-H2_PHR"/>
    <property type="match status" value="1"/>
</dbReference>
<comment type="catalytic activity">
    <reaction evidence="1">
        <text>[E2 ubiquitin-conjugating enzyme]-S-ubiquitinyl-L-cysteine + [acceptor protein]-L-threonine = [E2 ubiquitin-conjugating enzyme]-L-cysteine + [acceptor protein]-3-O-ubiquitinyl-L-threonine.</text>
        <dbReference type="EC" id="2.3.2.33"/>
    </reaction>
</comment>
<dbReference type="FunFam" id="3.30.40.10:FF:000078">
    <property type="entry name" value="E3 ubiquitin-protein ligase MYCBP2 isoform X1"/>
    <property type="match status" value="1"/>
</dbReference>
<keyword evidence="9 13" id="KW-0863">Zinc-finger</keyword>
<feature type="region of interest" description="Disordered" evidence="14">
    <location>
        <begin position="587"/>
        <end position="616"/>
    </location>
</feature>
<evidence type="ECO:0000313" key="17">
    <source>
        <dbReference type="EMBL" id="CAG4984339.1"/>
    </source>
</evidence>
<dbReference type="GO" id="GO:0005634">
    <property type="term" value="C:nucleus"/>
    <property type="evidence" value="ECO:0007669"/>
    <property type="project" value="TreeGrafter"/>
</dbReference>
<feature type="domain" description="DOC" evidence="16">
    <location>
        <begin position="1285"/>
        <end position="1468"/>
    </location>
</feature>
<dbReference type="GO" id="GO:0030424">
    <property type="term" value="C:axon"/>
    <property type="evidence" value="ECO:0007669"/>
    <property type="project" value="UniProtKB-SubCell"/>
</dbReference>
<evidence type="ECO:0000256" key="7">
    <source>
        <dbReference type="ARBA" id="ARBA00022723"/>
    </source>
</evidence>
<keyword evidence="8" id="KW-0677">Repeat</keyword>
<dbReference type="EC" id="2.3.2.33" evidence="5"/>
<dbReference type="OrthoDB" id="6050183at2759"/>
<evidence type="ECO:0000256" key="13">
    <source>
        <dbReference type="PROSITE-ProRule" id="PRU00175"/>
    </source>
</evidence>
<proteinExistence type="inferred from homology"/>
<dbReference type="InterPro" id="IPR003646">
    <property type="entry name" value="SH3-like_bac-type"/>
</dbReference>
<protein>
    <recommendedName>
        <fullName evidence="5">RCR-type E3 ubiquitin transferase</fullName>
        <ecNumber evidence="5">2.3.2.33</ecNumber>
    </recommendedName>
</protein>
<feature type="region of interest" description="Disordered" evidence="14">
    <location>
        <begin position="981"/>
        <end position="1017"/>
    </location>
</feature>
<evidence type="ECO:0000256" key="8">
    <source>
        <dbReference type="ARBA" id="ARBA00022737"/>
    </source>
</evidence>
<evidence type="ECO:0000259" key="16">
    <source>
        <dbReference type="PROSITE" id="PS51284"/>
    </source>
</evidence>
<dbReference type="InterPro" id="IPR001841">
    <property type="entry name" value="Znf_RING"/>
</dbReference>
<evidence type="ECO:0000256" key="2">
    <source>
        <dbReference type="ARBA" id="ARBA00004489"/>
    </source>
</evidence>
<dbReference type="PROSITE" id="PS50089">
    <property type="entry name" value="ZF_RING_2"/>
    <property type="match status" value="1"/>
</dbReference>
<comment type="subcellular location">
    <subcellularLocation>
        <location evidence="2">Cell projection</location>
        <location evidence="2">Axon</location>
    </subcellularLocation>
</comment>
<reference evidence="17" key="1">
    <citation type="submission" date="2021-04" db="EMBL/GenBank/DDBJ databases">
        <authorList>
            <person name="Tunstrom K."/>
        </authorList>
    </citation>
    <scope>NUCLEOTIDE SEQUENCE</scope>
</reference>
<evidence type="ECO:0000256" key="5">
    <source>
        <dbReference type="ARBA" id="ARBA00012249"/>
    </source>
</evidence>
<dbReference type="CDD" id="cd19799">
    <property type="entry name" value="Bbox2_MYCBP2"/>
    <property type="match status" value="1"/>
</dbReference>
<dbReference type="EMBL" id="CAJQZP010000774">
    <property type="protein sequence ID" value="CAG4984339.1"/>
    <property type="molecule type" value="Genomic_DNA"/>
</dbReference>
<evidence type="ECO:0000256" key="4">
    <source>
        <dbReference type="ARBA" id="ARBA00005415"/>
    </source>
</evidence>
<dbReference type="SMART" id="SM00184">
    <property type="entry name" value="RING"/>
    <property type="match status" value="1"/>
</dbReference>
<accession>A0A8S3WY72</accession>
<dbReference type="GO" id="GO:0007411">
    <property type="term" value="P:axon guidance"/>
    <property type="evidence" value="ECO:0007669"/>
    <property type="project" value="TreeGrafter"/>
</dbReference>
<evidence type="ECO:0000256" key="12">
    <source>
        <dbReference type="ARBA" id="ARBA00023273"/>
    </source>
</evidence>
<evidence type="ECO:0000259" key="15">
    <source>
        <dbReference type="PROSITE" id="PS50089"/>
    </source>
</evidence>
<feature type="compositionally biased region" description="Basic and acidic residues" evidence="14">
    <location>
        <begin position="1559"/>
        <end position="1587"/>
    </location>
</feature>
<organism evidence="17 18">
    <name type="scientific">Parnassius apollo</name>
    <name type="common">Apollo butterfly</name>
    <name type="synonym">Papilio apollo</name>
    <dbReference type="NCBI Taxonomy" id="110799"/>
    <lineage>
        <taxon>Eukaryota</taxon>
        <taxon>Metazoa</taxon>
        <taxon>Ecdysozoa</taxon>
        <taxon>Arthropoda</taxon>
        <taxon>Hexapoda</taxon>
        <taxon>Insecta</taxon>
        <taxon>Pterygota</taxon>
        <taxon>Neoptera</taxon>
        <taxon>Endopterygota</taxon>
        <taxon>Lepidoptera</taxon>
        <taxon>Glossata</taxon>
        <taxon>Ditrysia</taxon>
        <taxon>Papilionoidea</taxon>
        <taxon>Papilionidae</taxon>
        <taxon>Parnassiinae</taxon>
        <taxon>Parnassini</taxon>
        <taxon>Parnassius</taxon>
        <taxon>Parnassius</taxon>
    </lineage>
</organism>
<feature type="region of interest" description="Disordered" evidence="14">
    <location>
        <begin position="1559"/>
        <end position="1593"/>
    </location>
</feature>
<feature type="compositionally biased region" description="Acidic residues" evidence="14">
    <location>
        <begin position="345"/>
        <end position="356"/>
    </location>
</feature>